<dbReference type="EMBL" id="GL883172">
    <property type="protein sequence ID" value="EGF98611.1"/>
    <property type="molecule type" value="Genomic_DNA"/>
</dbReference>
<dbReference type="PANTHER" id="PTHR33096:SF1">
    <property type="entry name" value="CXC1-LIKE CYSTEINE CLUSTER ASSOCIATED WITH KDZ TRANSPOSASES DOMAIN-CONTAINING PROTEIN"/>
    <property type="match status" value="1"/>
</dbReference>
<evidence type="ECO:0000313" key="3">
    <source>
        <dbReference type="Proteomes" id="UP000001072"/>
    </source>
</evidence>
<dbReference type="PANTHER" id="PTHR33096">
    <property type="entry name" value="CXC2 DOMAIN-CONTAINING PROTEIN"/>
    <property type="match status" value="1"/>
</dbReference>
<evidence type="ECO:0000256" key="1">
    <source>
        <dbReference type="SAM" id="Coils"/>
    </source>
</evidence>
<protein>
    <submittedName>
        <fullName evidence="2">Uncharacterized protein</fullName>
    </submittedName>
</protein>
<dbReference type="OrthoDB" id="3364670at2759"/>
<dbReference type="HOGENOM" id="CLU_960030_0_0_1"/>
<keyword evidence="1" id="KW-0175">Coiled coil</keyword>
<gene>
    <name evidence="2" type="ORF">MELLADRAFT_95534</name>
</gene>
<dbReference type="Pfam" id="PF18758">
    <property type="entry name" value="KDZ"/>
    <property type="match status" value="1"/>
</dbReference>
<dbReference type="GeneID" id="18937270"/>
<dbReference type="VEuPathDB" id="FungiDB:MELLADRAFT_95534"/>
<sequence>MCCRHNNVLAYVNVVQSGENAEGPPKTTGVIYDVGCNLEKGIIRAGRMKFAVGAFHSYAHAYGCQLAYDPRKNKGWGKSDGKGSERVWWKLSPEVPANRYVTSLHRKVSLDLKTHHMNHICLENAVKWFMSKLNEYEKELEENMSVLNHLLEEEGRLPEYYADQWDQQRKAQLDLLGNTVLSDLTGQLERLIGLEEQCRIQKQRLEELREKRRRTRTEEENTELASLPASLVFLEVEINEVVADLGSQDFRDIPGAQGEELAFEFALLKLASTKPGLELSNCRGVGIAQA</sequence>
<dbReference type="Proteomes" id="UP000001072">
    <property type="component" value="Unassembled WGS sequence"/>
</dbReference>
<dbReference type="KEGG" id="mlr:MELLADRAFT_95534"/>
<feature type="coiled-coil region" evidence="1">
    <location>
        <begin position="191"/>
        <end position="225"/>
    </location>
</feature>
<organism evidence="3">
    <name type="scientific">Melampsora larici-populina (strain 98AG31 / pathotype 3-4-7)</name>
    <name type="common">Poplar leaf rust fungus</name>
    <dbReference type="NCBI Taxonomy" id="747676"/>
    <lineage>
        <taxon>Eukaryota</taxon>
        <taxon>Fungi</taxon>
        <taxon>Dikarya</taxon>
        <taxon>Basidiomycota</taxon>
        <taxon>Pucciniomycotina</taxon>
        <taxon>Pucciniomycetes</taxon>
        <taxon>Pucciniales</taxon>
        <taxon>Melampsoraceae</taxon>
        <taxon>Melampsora</taxon>
    </lineage>
</organism>
<dbReference type="InterPro" id="IPR040521">
    <property type="entry name" value="KDZ"/>
</dbReference>
<accession>F4S9P0</accession>
<reference evidence="3" key="1">
    <citation type="journal article" date="2011" name="Proc. Natl. Acad. Sci. U.S.A.">
        <title>Obligate biotrophy features unraveled by the genomic analysis of rust fungi.</title>
        <authorList>
            <person name="Duplessis S."/>
            <person name="Cuomo C.A."/>
            <person name="Lin Y.-C."/>
            <person name="Aerts A."/>
            <person name="Tisserant E."/>
            <person name="Veneault-Fourrey C."/>
            <person name="Joly D.L."/>
            <person name="Hacquard S."/>
            <person name="Amselem J."/>
            <person name="Cantarel B.L."/>
            <person name="Chiu R."/>
            <person name="Coutinho P.M."/>
            <person name="Feau N."/>
            <person name="Field M."/>
            <person name="Frey P."/>
            <person name="Gelhaye E."/>
            <person name="Goldberg J."/>
            <person name="Grabherr M.G."/>
            <person name="Kodira C.D."/>
            <person name="Kohler A."/>
            <person name="Kuees U."/>
            <person name="Lindquist E.A."/>
            <person name="Lucas S.M."/>
            <person name="Mago R."/>
            <person name="Mauceli E."/>
            <person name="Morin E."/>
            <person name="Murat C."/>
            <person name="Pangilinan J.L."/>
            <person name="Park R."/>
            <person name="Pearson M."/>
            <person name="Quesneville H."/>
            <person name="Rouhier N."/>
            <person name="Sakthikumar S."/>
            <person name="Salamov A.A."/>
            <person name="Schmutz J."/>
            <person name="Selles B."/>
            <person name="Shapiro H."/>
            <person name="Tanguay P."/>
            <person name="Tuskan G.A."/>
            <person name="Henrissat B."/>
            <person name="Van de Peer Y."/>
            <person name="Rouze P."/>
            <person name="Ellis J.G."/>
            <person name="Dodds P.N."/>
            <person name="Schein J.E."/>
            <person name="Zhong S."/>
            <person name="Hamelin R.C."/>
            <person name="Grigoriev I.V."/>
            <person name="Szabo L.J."/>
            <person name="Martin F."/>
        </authorList>
    </citation>
    <scope>NUCLEOTIDE SEQUENCE [LARGE SCALE GENOMIC DNA]</scope>
    <source>
        <strain evidence="3">98AG31 / pathotype 3-4-7</strain>
    </source>
</reference>
<keyword evidence="3" id="KW-1185">Reference proteome</keyword>
<dbReference type="AlphaFoldDB" id="F4S9P0"/>
<name>F4S9P0_MELLP</name>
<proteinExistence type="predicted"/>
<dbReference type="RefSeq" id="XP_007418103.1">
    <property type="nucleotide sequence ID" value="XM_007418041.1"/>
</dbReference>
<dbReference type="InParanoid" id="F4S9P0"/>
<evidence type="ECO:0000313" key="2">
    <source>
        <dbReference type="EMBL" id="EGF98611.1"/>
    </source>
</evidence>
<dbReference type="STRING" id="747676.F4S9P0"/>